<protein>
    <submittedName>
        <fullName evidence="2">Uncharacterized protein</fullName>
    </submittedName>
</protein>
<gene>
    <name evidence="2" type="ORF">SAM40697_5118</name>
</gene>
<reference evidence="3" key="1">
    <citation type="submission" date="2015-10" db="EMBL/GenBank/DDBJ databases">
        <title>Complete genome sequence of Streptomyces ambofaciens DSM 40697.</title>
        <authorList>
            <person name="Thibessard A."/>
            <person name="Leblond P."/>
        </authorList>
    </citation>
    <scope>NUCLEOTIDE SEQUENCE [LARGE SCALE GENOMIC DNA]</scope>
    <source>
        <strain evidence="3">DSM 40697</strain>
    </source>
</reference>
<evidence type="ECO:0000313" key="3">
    <source>
        <dbReference type="Proteomes" id="UP000076720"/>
    </source>
</evidence>
<feature type="region of interest" description="Disordered" evidence="1">
    <location>
        <begin position="1"/>
        <end position="65"/>
    </location>
</feature>
<evidence type="ECO:0000313" key="2">
    <source>
        <dbReference type="EMBL" id="ANB09075.1"/>
    </source>
</evidence>
<dbReference type="Proteomes" id="UP000076720">
    <property type="component" value="Chromosome"/>
</dbReference>
<dbReference type="EMBL" id="CP012949">
    <property type="protein sequence ID" value="ANB09075.1"/>
    <property type="molecule type" value="Genomic_DNA"/>
</dbReference>
<sequence>MTPVKTPVRVPRSDAGTIPARSSASHDVSSSNRCCGSIAAASRGETPKNSASNSAAECRNPPSRT</sequence>
<reference evidence="2 3" key="2">
    <citation type="journal article" date="2016" name="Genome Announc.">
        <title>Complete Genome Sequence of Streptomyces ambofaciens DSM 40697, a Paradigm for Genome Plasticity Studies.</title>
        <authorList>
            <person name="Thibessard A."/>
            <person name="Leblond P."/>
        </authorList>
    </citation>
    <scope>NUCLEOTIDE SEQUENCE [LARGE SCALE GENOMIC DNA]</scope>
    <source>
        <strain evidence="2 3">DSM 40697</strain>
    </source>
</reference>
<keyword evidence="3" id="KW-1185">Reference proteome</keyword>
<feature type="compositionally biased region" description="Low complexity" evidence="1">
    <location>
        <begin position="22"/>
        <end position="31"/>
    </location>
</feature>
<evidence type="ECO:0000256" key="1">
    <source>
        <dbReference type="SAM" id="MobiDB-lite"/>
    </source>
</evidence>
<proteinExistence type="predicted"/>
<organism evidence="2 3">
    <name type="scientific">Streptomyces ambofaciens</name>
    <dbReference type="NCBI Taxonomy" id="1889"/>
    <lineage>
        <taxon>Bacteria</taxon>
        <taxon>Bacillati</taxon>
        <taxon>Actinomycetota</taxon>
        <taxon>Actinomycetes</taxon>
        <taxon>Kitasatosporales</taxon>
        <taxon>Streptomycetaceae</taxon>
        <taxon>Streptomyces</taxon>
    </lineage>
</organism>
<name>A0ABM6B5U9_STRAM</name>
<accession>A0ABM6B5U9</accession>